<dbReference type="AlphaFoldDB" id="A0AAE1GXJ0"/>
<evidence type="ECO:0000313" key="2">
    <source>
        <dbReference type="Proteomes" id="UP001219518"/>
    </source>
</evidence>
<reference evidence="1" key="2">
    <citation type="journal article" date="2023" name="BMC Genomics">
        <title>Pest status, molecular evolution, and epigenetic factors derived from the genome assembly of Frankliniella fusca, a thysanopteran phytovirus vector.</title>
        <authorList>
            <person name="Catto M.A."/>
            <person name="Labadie P.E."/>
            <person name="Jacobson A.L."/>
            <person name="Kennedy G.G."/>
            <person name="Srinivasan R."/>
            <person name="Hunt B.G."/>
        </authorList>
    </citation>
    <scope>NUCLEOTIDE SEQUENCE</scope>
    <source>
        <strain evidence="1">PL_HMW_Pooled</strain>
    </source>
</reference>
<proteinExistence type="predicted"/>
<keyword evidence="2" id="KW-1185">Reference proteome</keyword>
<reference evidence="1" key="1">
    <citation type="submission" date="2021-07" db="EMBL/GenBank/DDBJ databases">
        <authorList>
            <person name="Catto M.A."/>
            <person name="Jacobson A."/>
            <person name="Kennedy G."/>
            <person name="Labadie P."/>
            <person name="Hunt B.G."/>
            <person name="Srinivasan R."/>
        </authorList>
    </citation>
    <scope>NUCLEOTIDE SEQUENCE</scope>
    <source>
        <strain evidence="1">PL_HMW_Pooled</strain>
        <tissue evidence="1">Head</tissue>
    </source>
</reference>
<sequence length="150" mass="17345">MRLWVGRRGAEQVRSPRGGGRVGFALVNIHVLAEVARWAVPCKHSGNLEKHIRRNHKDRVALLDKEIEKCRQLRLVQKEKKAVLKVAMTPWQLKLACVRLVAVHGRPFKLMADEAFHDIVDPIIAAFPARQRLKPFPKWTRKEHSDFEHT</sequence>
<protein>
    <submittedName>
        <fullName evidence="1">Acetyl-coenzyme A synthetase</fullName>
    </submittedName>
</protein>
<dbReference type="EMBL" id="JAHWGI010000183">
    <property type="protein sequence ID" value="KAK3910673.1"/>
    <property type="molecule type" value="Genomic_DNA"/>
</dbReference>
<gene>
    <name evidence="1" type="ORF">KUF71_020487</name>
</gene>
<evidence type="ECO:0000313" key="1">
    <source>
        <dbReference type="EMBL" id="KAK3910673.1"/>
    </source>
</evidence>
<organism evidence="1 2">
    <name type="scientific">Frankliniella fusca</name>
    <dbReference type="NCBI Taxonomy" id="407009"/>
    <lineage>
        <taxon>Eukaryota</taxon>
        <taxon>Metazoa</taxon>
        <taxon>Ecdysozoa</taxon>
        <taxon>Arthropoda</taxon>
        <taxon>Hexapoda</taxon>
        <taxon>Insecta</taxon>
        <taxon>Pterygota</taxon>
        <taxon>Neoptera</taxon>
        <taxon>Paraneoptera</taxon>
        <taxon>Thysanoptera</taxon>
        <taxon>Terebrantia</taxon>
        <taxon>Thripoidea</taxon>
        <taxon>Thripidae</taxon>
        <taxon>Frankliniella</taxon>
    </lineage>
</organism>
<name>A0AAE1GXJ0_9NEOP</name>
<dbReference type="Proteomes" id="UP001219518">
    <property type="component" value="Unassembled WGS sequence"/>
</dbReference>
<comment type="caution">
    <text evidence="1">The sequence shown here is derived from an EMBL/GenBank/DDBJ whole genome shotgun (WGS) entry which is preliminary data.</text>
</comment>
<accession>A0AAE1GXJ0</accession>